<dbReference type="PANTHER" id="PTHR31376">
    <property type="entry name" value="OS09G0467300 PROTEIN-RELATED"/>
    <property type="match status" value="1"/>
</dbReference>
<evidence type="ECO:0000256" key="6">
    <source>
        <dbReference type="ARBA" id="ARBA00023136"/>
    </source>
</evidence>
<feature type="transmembrane region" description="Helical" evidence="7">
    <location>
        <begin position="125"/>
        <end position="143"/>
    </location>
</feature>
<evidence type="ECO:0000256" key="7">
    <source>
        <dbReference type="SAM" id="Phobius"/>
    </source>
</evidence>
<dbReference type="PANTHER" id="PTHR31376:SF17">
    <property type="entry name" value="PURINE PERMEASE 21-RELATED"/>
    <property type="match status" value="1"/>
</dbReference>
<dbReference type="GO" id="GO:0016020">
    <property type="term" value="C:membrane"/>
    <property type="evidence" value="ECO:0007669"/>
    <property type="project" value="UniProtKB-SubCell"/>
</dbReference>
<keyword evidence="3" id="KW-0813">Transport</keyword>
<evidence type="ECO:0000313" key="9">
    <source>
        <dbReference type="Proteomes" id="UP000653305"/>
    </source>
</evidence>
<name>A0A830C585_9LAMI</name>
<comment type="similarity">
    <text evidence="2">Belongs to the purine permeases (TC 2.A.7.14) family.</text>
</comment>
<keyword evidence="9" id="KW-1185">Reference proteome</keyword>
<evidence type="ECO:0000313" key="8">
    <source>
        <dbReference type="EMBL" id="GFP91273.1"/>
    </source>
</evidence>
<keyword evidence="6 7" id="KW-0472">Membrane</keyword>
<keyword evidence="5 7" id="KW-1133">Transmembrane helix</keyword>
<comment type="subcellular location">
    <subcellularLocation>
        <location evidence="1">Membrane</location>
        <topology evidence="1">Multi-pass membrane protein</topology>
    </subcellularLocation>
</comment>
<dbReference type="Pfam" id="PF16913">
    <property type="entry name" value="PUNUT"/>
    <property type="match status" value="1"/>
</dbReference>
<accession>A0A830C585</accession>
<comment type="caution">
    <text evidence="8">The sequence shown here is derived from an EMBL/GenBank/DDBJ whole genome shotgun (WGS) entry which is preliminary data.</text>
</comment>
<evidence type="ECO:0000256" key="1">
    <source>
        <dbReference type="ARBA" id="ARBA00004141"/>
    </source>
</evidence>
<evidence type="ECO:0000256" key="5">
    <source>
        <dbReference type="ARBA" id="ARBA00022989"/>
    </source>
</evidence>
<feature type="transmembrane region" description="Helical" evidence="7">
    <location>
        <begin position="31"/>
        <end position="50"/>
    </location>
</feature>
<dbReference type="GO" id="GO:0015211">
    <property type="term" value="F:purine nucleoside transmembrane transporter activity"/>
    <property type="evidence" value="ECO:0007669"/>
    <property type="project" value="InterPro"/>
</dbReference>
<reference evidence="8" key="1">
    <citation type="submission" date="2020-07" db="EMBL/GenBank/DDBJ databases">
        <title>Ethylene signaling mediates host invasion by parasitic plants.</title>
        <authorList>
            <person name="Yoshida S."/>
        </authorList>
    </citation>
    <scope>NUCLEOTIDE SEQUENCE</scope>
    <source>
        <strain evidence="8">Okayama</strain>
    </source>
</reference>
<dbReference type="InterPro" id="IPR037185">
    <property type="entry name" value="EmrE-like"/>
</dbReference>
<feature type="transmembrane region" description="Helical" evidence="7">
    <location>
        <begin position="70"/>
        <end position="93"/>
    </location>
</feature>
<evidence type="ECO:0000256" key="4">
    <source>
        <dbReference type="ARBA" id="ARBA00022692"/>
    </source>
</evidence>
<dbReference type="SUPFAM" id="SSF103481">
    <property type="entry name" value="Multidrug resistance efflux transporter EmrE"/>
    <property type="match status" value="1"/>
</dbReference>
<keyword evidence="4 7" id="KW-0812">Transmembrane</keyword>
<dbReference type="GO" id="GO:0005345">
    <property type="term" value="F:purine nucleobase transmembrane transporter activity"/>
    <property type="evidence" value="ECO:0007669"/>
    <property type="project" value="UniProtKB-ARBA"/>
</dbReference>
<dbReference type="EMBL" id="BMAC01000239">
    <property type="protein sequence ID" value="GFP91273.1"/>
    <property type="molecule type" value="Genomic_DNA"/>
</dbReference>
<feature type="transmembrane region" description="Helical" evidence="7">
    <location>
        <begin position="99"/>
        <end position="118"/>
    </location>
</feature>
<evidence type="ECO:0000256" key="3">
    <source>
        <dbReference type="ARBA" id="ARBA00022448"/>
    </source>
</evidence>
<dbReference type="OrthoDB" id="905227at2759"/>
<organism evidence="8 9">
    <name type="scientific">Phtheirospermum japonicum</name>
    <dbReference type="NCBI Taxonomy" id="374723"/>
    <lineage>
        <taxon>Eukaryota</taxon>
        <taxon>Viridiplantae</taxon>
        <taxon>Streptophyta</taxon>
        <taxon>Embryophyta</taxon>
        <taxon>Tracheophyta</taxon>
        <taxon>Spermatophyta</taxon>
        <taxon>Magnoliopsida</taxon>
        <taxon>eudicotyledons</taxon>
        <taxon>Gunneridae</taxon>
        <taxon>Pentapetalae</taxon>
        <taxon>asterids</taxon>
        <taxon>lamiids</taxon>
        <taxon>Lamiales</taxon>
        <taxon>Orobanchaceae</taxon>
        <taxon>Orobanchaceae incertae sedis</taxon>
        <taxon>Phtheirospermum</taxon>
    </lineage>
</organism>
<protein>
    <submittedName>
        <fullName evidence="8">Probable purine permease 9</fullName>
    </submittedName>
</protein>
<proteinExistence type="inferred from homology"/>
<sequence>MAIYSLLVLTGQSSATLLGRLYYEKGGKSKYIASLVQSSGFPILLPFLYIASRKNKPIRQTRPPNNLALLALYIFFGVFLAFDCMLYAVGLMYLPISTYSLIVATQLGFNAFFSYFINSHKLTPLILNSIFLLTLSTILLILQPDSPSDVKNVKFTTGFICTLSGTALYALLLSIEQLAYGKFLQSRNMRDVLNVILY</sequence>
<dbReference type="Proteomes" id="UP000653305">
    <property type="component" value="Unassembled WGS sequence"/>
</dbReference>
<dbReference type="AlphaFoldDB" id="A0A830C585"/>
<dbReference type="InterPro" id="IPR030182">
    <property type="entry name" value="PUP_plant"/>
</dbReference>
<gene>
    <name evidence="8" type="ORF">PHJA_001271300</name>
</gene>
<feature type="transmembrane region" description="Helical" evidence="7">
    <location>
        <begin position="155"/>
        <end position="180"/>
    </location>
</feature>
<evidence type="ECO:0000256" key="2">
    <source>
        <dbReference type="ARBA" id="ARBA00006213"/>
    </source>
</evidence>